<dbReference type="OrthoDB" id="2517291at2"/>
<dbReference type="RefSeq" id="WP_092541687.1">
    <property type="nucleotide sequence ID" value="NZ_BOMJ01000009.1"/>
</dbReference>
<accession>A0A1H1SA30</accession>
<evidence type="ECO:0000313" key="2">
    <source>
        <dbReference type="EMBL" id="SDS44824.1"/>
    </source>
</evidence>
<proteinExistence type="predicted"/>
<gene>
    <name evidence="2" type="ORF">SAMN04489716_0807</name>
</gene>
<evidence type="ECO:0000313" key="3">
    <source>
        <dbReference type="Proteomes" id="UP000198688"/>
    </source>
</evidence>
<protein>
    <submittedName>
        <fullName evidence="2">Uncharacterized protein</fullName>
    </submittedName>
</protein>
<name>A0A1H1SA30_9ACTN</name>
<dbReference type="AlphaFoldDB" id="A0A1H1SA30"/>
<keyword evidence="3" id="KW-1185">Reference proteome</keyword>
<dbReference type="Proteomes" id="UP000198688">
    <property type="component" value="Chromosome I"/>
</dbReference>
<feature type="region of interest" description="Disordered" evidence="1">
    <location>
        <begin position="1"/>
        <end position="26"/>
    </location>
</feature>
<evidence type="ECO:0000256" key="1">
    <source>
        <dbReference type="SAM" id="MobiDB-lite"/>
    </source>
</evidence>
<sequence length="364" mass="39972">MEIISLTGPDSHRLKREPGVGSCSLGGPDTDLQVAPGDTINWSAFDPYSTPAGSHWPRWITYEGDDTGWAAWSQHRPIEGLTWSPQSAQDLDASRADIHSLSVRVRRAPLRLVLPPGHNFFAGGDLILFTPVLAPGAQCPTVGFSPTTTLPIMPALARAASVSVSVQPLRKPFDCASLLQFTELRHLQLSGSMTNLEALAELRGLTGLHLRFVPEMAGLPSLNAWPELLQLIAWNVDDREGKRLRTELRRAVHEGWEYSSVSKSRSAEWFATEYRLPFSAWPPKSARAAVKAFRAAEKAVGTATTEFTVETAVRGFVAAINRLPRIETTEREDAQAAVALLATDTPLGDLRKPADDWFETTRDF</sequence>
<dbReference type="STRING" id="113562.SAMN04489716_0807"/>
<reference evidence="2 3" key="1">
    <citation type="submission" date="2016-10" db="EMBL/GenBank/DDBJ databases">
        <authorList>
            <person name="de Groot N.N."/>
        </authorList>
    </citation>
    <scope>NUCLEOTIDE SEQUENCE [LARGE SCALE GENOMIC DNA]</scope>
    <source>
        <strain evidence="2 3">DSM 43941</strain>
    </source>
</reference>
<organism evidence="2 3">
    <name type="scientific">Actinoplanes derwentensis</name>
    <dbReference type="NCBI Taxonomy" id="113562"/>
    <lineage>
        <taxon>Bacteria</taxon>
        <taxon>Bacillati</taxon>
        <taxon>Actinomycetota</taxon>
        <taxon>Actinomycetes</taxon>
        <taxon>Micromonosporales</taxon>
        <taxon>Micromonosporaceae</taxon>
        <taxon>Actinoplanes</taxon>
    </lineage>
</organism>
<dbReference type="EMBL" id="LT629758">
    <property type="protein sequence ID" value="SDS44824.1"/>
    <property type="molecule type" value="Genomic_DNA"/>
</dbReference>